<organism evidence="1 2">
    <name type="scientific">Rhodoferax lithotrophicus</name>
    <dbReference type="NCBI Taxonomy" id="2798804"/>
    <lineage>
        <taxon>Bacteria</taxon>
        <taxon>Pseudomonadati</taxon>
        <taxon>Pseudomonadota</taxon>
        <taxon>Betaproteobacteria</taxon>
        <taxon>Burkholderiales</taxon>
        <taxon>Comamonadaceae</taxon>
        <taxon>Rhodoferax</taxon>
    </lineage>
</organism>
<accession>A0ABM7MT68</accession>
<dbReference type="RefSeq" id="WP_223905358.1">
    <property type="nucleotide sequence ID" value="NZ_AP024238.1"/>
</dbReference>
<dbReference type="Proteomes" id="UP000824366">
    <property type="component" value="Chromosome"/>
</dbReference>
<keyword evidence="2" id="KW-1185">Reference proteome</keyword>
<evidence type="ECO:0000313" key="1">
    <source>
        <dbReference type="EMBL" id="BCO29371.1"/>
    </source>
</evidence>
<evidence type="ECO:0000313" key="2">
    <source>
        <dbReference type="Proteomes" id="UP000824366"/>
    </source>
</evidence>
<gene>
    <name evidence="1" type="ORF">MIZ03_4294</name>
</gene>
<protein>
    <recommendedName>
        <fullName evidence="3">YARHG domain-containing protein</fullName>
    </recommendedName>
</protein>
<reference evidence="1 2" key="1">
    <citation type="journal article" date="2021" name="Microbiol. Spectr.">
        <title>A Single Bacterium Capable of Oxidation and Reduction of Iron at Circumneutral pH.</title>
        <authorList>
            <person name="Kato S."/>
            <person name="Ohkuma M."/>
        </authorList>
    </citation>
    <scope>NUCLEOTIDE SEQUENCE [LARGE SCALE GENOMIC DNA]</scope>
    <source>
        <strain evidence="1 2">MIZ03</strain>
    </source>
</reference>
<name>A0ABM7MT68_9BURK</name>
<dbReference type="EMBL" id="AP024238">
    <property type="protein sequence ID" value="BCO29371.1"/>
    <property type="molecule type" value="Genomic_DNA"/>
</dbReference>
<proteinExistence type="predicted"/>
<evidence type="ECO:0008006" key="3">
    <source>
        <dbReference type="Google" id="ProtNLM"/>
    </source>
</evidence>
<sequence length="396" mass="44743">MGWFLRSLLGSVVWLLALPTQAGIADDISLPVFKEMRFSRDSIALVSPHGVYKIGRKPGIAEPIDQQILSKEFIESNSPKVGILRASNGDDIIGDRWVVSDGTVFESRLGYCDEGVEIALQFWKNGHPLETFLDKCDRVSALAVVNRQLWLGSVSPGEWGDGPGTGVHVLSLHKGRLLVQMLPKMDLADGFVQFIQGDPIRNDVWIATRTALHRIHQFKVVSRWYVSEQFSSSGKVTYEFSFKPRQSSPWAIFARATGITEPTNPVWKQLQDQPKLLDRLRFAYDEEGFFFSVDGLKLELIDQPDDLLPTNPPATWPKDFDWLMSALMSTLRQTPSMDGAKLPETTFMALRQLCFFKDPRVVPFVLDWQRKHSSGGNLEWAVDKCLGLQRQLLRVP</sequence>